<evidence type="ECO:0000256" key="5">
    <source>
        <dbReference type="SAM" id="Phobius"/>
    </source>
</evidence>
<comment type="caution">
    <text evidence="6">The sequence shown here is derived from an EMBL/GenBank/DDBJ whole genome shotgun (WGS) entry which is preliminary data.</text>
</comment>
<evidence type="ECO:0000313" key="7">
    <source>
        <dbReference type="Proteomes" id="UP000064189"/>
    </source>
</evidence>
<dbReference type="Pfam" id="PF04140">
    <property type="entry name" value="ICMT"/>
    <property type="match status" value="1"/>
</dbReference>
<dbReference type="RefSeq" id="WP_061144229.1">
    <property type="nucleotide sequence ID" value="NZ_LNNH01000055.1"/>
</dbReference>
<dbReference type="GO" id="GO:0016020">
    <property type="term" value="C:membrane"/>
    <property type="evidence" value="ECO:0007669"/>
    <property type="project" value="UniProtKB-SubCell"/>
</dbReference>
<keyword evidence="6" id="KW-0489">Methyltransferase</keyword>
<keyword evidence="3 5" id="KW-1133">Transmembrane helix</keyword>
<dbReference type="AlphaFoldDB" id="A0A109MSG0"/>
<dbReference type="Proteomes" id="UP000064189">
    <property type="component" value="Unassembled WGS sequence"/>
</dbReference>
<dbReference type="PANTHER" id="PTHR43847">
    <property type="entry name" value="BLL3993 PROTEIN"/>
    <property type="match status" value="1"/>
</dbReference>
<dbReference type="PANTHER" id="PTHR43847:SF1">
    <property type="entry name" value="BLL3993 PROTEIN"/>
    <property type="match status" value="1"/>
</dbReference>
<keyword evidence="2 5" id="KW-0812">Transmembrane</keyword>
<dbReference type="InterPro" id="IPR052527">
    <property type="entry name" value="Metal_cation-efflux_comp"/>
</dbReference>
<dbReference type="GO" id="GO:0004671">
    <property type="term" value="F:protein C-terminal S-isoprenylcysteine carboxyl O-methyltransferase activity"/>
    <property type="evidence" value="ECO:0007669"/>
    <property type="project" value="InterPro"/>
</dbReference>
<evidence type="ECO:0000256" key="3">
    <source>
        <dbReference type="ARBA" id="ARBA00022989"/>
    </source>
</evidence>
<feature type="transmembrane region" description="Helical" evidence="5">
    <location>
        <begin position="68"/>
        <end position="87"/>
    </location>
</feature>
<comment type="subcellular location">
    <subcellularLocation>
        <location evidence="1">Membrane</location>
        <topology evidence="1">Multi-pass membrane protein</topology>
    </subcellularLocation>
</comment>
<gene>
    <name evidence="6" type="ORF">AS888_01770</name>
</gene>
<keyword evidence="6" id="KW-0808">Transferase</keyword>
<keyword evidence="7" id="KW-1185">Reference proteome</keyword>
<feature type="transmembrane region" description="Helical" evidence="5">
    <location>
        <begin position="40"/>
        <end position="61"/>
    </location>
</feature>
<sequence length="176" mass="20314">MIFAIFIVLIATQRLAELYIAKQNEKQLKGAGAVEYGESHYRWMVLMHVSFFIVLIFEVIVFGRDVSALWPIWLTLFLVAQSGRIWVISSLGKHWNTKIIVVPNAEVVIKGPYKFFKHPNYIIVATEIIVISLLFNAYYTAIIFTVLNIWMMAVRIPLEEKALRENTEYSAVFKGK</sequence>
<evidence type="ECO:0000313" key="6">
    <source>
        <dbReference type="EMBL" id="KWW11286.1"/>
    </source>
</evidence>
<feature type="transmembrane region" description="Helical" evidence="5">
    <location>
        <begin position="121"/>
        <end position="154"/>
    </location>
</feature>
<reference evidence="6 7" key="1">
    <citation type="submission" date="2015-11" db="EMBL/GenBank/DDBJ databases">
        <title>Genome Sequence of Bacillus simplex strain VanAntwerpen2.</title>
        <authorList>
            <person name="Couger M.B."/>
        </authorList>
    </citation>
    <scope>NUCLEOTIDE SEQUENCE [LARGE SCALE GENOMIC DNA]</scope>
    <source>
        <strain evidence="6 7">VanAntwerpen02</strain>
    </source>
</reference>
<accession>A0A109MSG0</accession>
<organism evidence="6 7">
    <name type="scientific">Peribacillus simplex</name>
    <dbReference type="NCBI Taxonomy" id="1478"/>
    <lineage>
        <taxon>Bacteria</taxon>
        <taxon>Bacillati</taxon>
        <taxon>Bacillota</taxon>
        <taxon>Bacilli</taxon>
        <taxon>Bacillales</taxon>
        <taxon>Bacillaceae</taxon>
        <taxon>Peribacillus</taxon>
    </lineage>
</organism>
<dbReference type="GO" id="GO:0032259">
    <property type="term" value="P:methylation"/>
    <property type="evidence" value="ECO:0007669"/>
    <property type="project" value="UniProtKB-KW"/>
</dbReference>
<name>A0A109MSG0_9BACI</name>
<keyword evidence="4 5" id="KW-0472">Membrane</keyword>
<evidence type="ECO:0000256" key="1">
    <source>
        <dbReference type="ARBA" id="ARBA00004141"/>
    </source>
</evidence>
<dbReference type="Gene3D" id="1.20.120.1630">
    <property type="match status" value="1"/>
</dbReference>
<evidence type="ECO:0000256" key="4">
    <source>
        <dbReference type="ARBA" id="ARBA00023136"/>
    </source>
</evidence>
<evidence type="ECO:0000256" key="2">
    <source>
        <dbReference type="ARBA" id="ARBA00022692"/>
    </source>
</evidence>
<protein>
    <submittedName>
        <fullName evidence="6">Isoprenylcysteine carboxyl methyltransferase</fullName>
    </submittedName>
</protein>
<dbReference type="InterPro" id="IPR007269">
    <property type="entry name" value="ICMT_MeTrfase"/>
</dbReference>
<proteinExistence type="predicted"/>
<dbReference type="EMBL" id="LNNH01000055">
    <property type="protein sequence ID" value="KWW11286.1"/>
    <property type="molecule type" value="Genomic_DNA"/>
</dbReference>